<dbReference type="EMBL" id="UYJE01002607">
    <property type="protein sequence ID" value="VDI12211.1"/>
    <property type="molecule type" value="Genomic_DNA"/>
</dbReference>
<proteinExistence type="predicted"/>
<feature type="compositionally biased region" description="Polar residues" evidence="1">
    <location>
        <begin position="48"/>
        <end position="79"/>
    </location>
</feature>
<gene>
    <name evidence="2" type="ORF">MGAL_10B059204</name>
</gene>
<keyword evidence="3" id="KW-1185">Reference proteome</keyword>
<comment type="caution">
    <text evidence="2">The sequence shown here is derived from an EMBL/GenBank/DDBJ whole genome shotgun (WGS) entry which is preliminary data.</text>
</comment>
<feature type="non-terminal residue" evidence="2">
    <location>
        <position position="1"/>
    </location>
</feature>
<name>A0A8B6CYS0_MYTGA</name>
<feature type="compositionally biased region" description="Basic and acidic residues" evidence="1">
    <location>
        <begin position="82"/>
        <end position="137"/>
    </location>
</feature>
<dbReference type="Proteomes" id="UP000596742">
    <property type="component" value="Unassembled WGS sequence"/>
</dbReference>
<reference evidence="2" key="1">
    <citation type="submission" date="2018-11" db="EMBL/GenBank/DDBJ databases">
        <authorList>
            <person name="Alioto T."/>
            <person name="Alioto T."/>
        </authorList>
    </citation>
    <scope>NUCLEOTIDE SEQUENCE</scope>
</reference>
<feature type="compositionally biased region" description="Basic residues" evidence="1">
    <location>
        <begin position="21"/>
        <end position="31"/>
    </location>
</feature>
<evidence type="ECO:0000313" key="3">
    <source>
        <dbReference type="Proteomes" id="UP000596742"/>
    </source>
</evidence>
<accession>A0A8B6CYS0</accession>
<organism evidence="2 3">
    <name type="scientific">Mytilus galloprovincialis</name>
    <name type="common">Mediterranean mussel</name>
    <dbReference type="NCBI Taxonomy" id="29158"/>
    <lineage>
        <taxon>Eukaryota</taxon>
        <taxon>Metazoa</taxon>
        <taxon>Spiralia</taxon>
        <taxon>Lophotrochozoa</taxon>
        <taxon>Mollusca</taxon>
        <taxon>Bivalvia</taxon>
        <taxon>Autobranchia</taxon>
        <taxon>Pteriomorphia</taxon>
        <taxon>Mytilida</taxon>
        <taxon>Mytiloidea</taxon>
        <taxon>Mytilidae</taxon>
        <taxon>Mytilinae</taxon>
        <taxon>Mytilus</taxon>
    </lineage>
</organism>
<sequence>MGCAASVNPSSNEETANHKRESVHKRSVSKSHYRDPQNNGTPVMPTPSKLSKSASVFPSQQENTSQKLSTNSCKKNQPPTAKKVDESDKTGKKEKSGELRKPSNDSDKKNQPSTAKKVDESVKKGQKEESEKLKKQANDLMVIPQDTSSNLQNTVTNDAVYQGYLDREFISTDRIIRIFTSSTFT</sequence>
<dbReference type="AlphaFoldDB" id="A0A8B6CYS0"/>
<evidence type="ECO:0000256" key="1">
    <source>
        <dbReference type="SAM" id="MobiDB-lite"/>
    </source>
</evidence>
<feature type="region of interest" description="Disordered" evidence="1">
    <location>
        <begin position="1"/>
        <end position="139"/>
    </location>
</feature>
<protein>
    <submittedName>
        <fullName evidence="2">Uncharacterized protein</fullName>
    </submittedName>
</protein>
<evidence type="ECO:0000313" key="2">
    <source>
        <dbReference type="EMBL" id="VDI12211.1"/>
    </source>
</evidence>